<reference evidence="3" key="1">
    <citation type="journal article" date="2020" name="Stud. Mycol.">
        <title>101 Dothideomycetes genomes: a test case for predicting lifestyles and emergence of pathogens.</title>
        <authorList>
            <person name="Haridas S."/>
            <person name="Albert R."/>
            <person name="Binder M."/>
            <person name="Bloem J."/>
            <person name="Labutti K."/>
            <person name="Salamov A."/>
            <person name="Andreopoulos B."/>
            <person name="Baker S."/>
            <person name="Barry K."/>
            <person name="Bills G."/>
            <person name="Bluhm B."/>
            <person name="Cannon C."/>
            <person name="Castanera R."/>
            <person name="Culley D."/>
            <person name="Daum C."/>
            <person name="Ezra D."/>
            <person name="Gonzalez J."/>
            <person name="Henrissat B."/>
            <person name="Kuo A."/>
            <person name="Liang C."/>
            <person name="Lipzen A."/>
            <person name="Lutzoni F."/>
            <person name="Magnuson J."/>
            <person name="Mondo S."/>
            <person name="Nolan M."/>
            <person name="Ohm R."/>
            <person name="Pangilinan J."/>
            <person name="Park H.-J."/>
            <person name="Ramirez L."/>
            <person name="Alfaro M."/>
            <person name="Sun H."/>
            <person name="Tritt A."/>
            <person name="Yoshinaga Y."/>
            <person name="Zwiers L.-H."/>
            <person name="Turgeon B."/>
            <person name="Goodwin S."/>
            <person name="Spatafora J."/>
            <person name="Crous P."/>
            <person name="Grigoriev I."/>
        </authorList>
    </citation>
    <scope>NUCLEOTIDE SEQUENCE</scope>
    <source>
        <strain evidence="3">CBS 107.79</strain>
    </source>
</reference>
<feature type="domain" description="J" evidence="2">
    <location>
        <begin position="65"/>
        <end position="123"/>
    </location>
</feature>
<feature type="compositionally biased region" description="Low complexity" evidence="1">
    <location>
        <begin position="16"/>
        <end position="25"/>
    </location>
</feature>
<accession>A0A6A5VMV6</accession>
<evidence type="ECO:0000313" key="4">
    <source>
        <dbReference type="Proteomes" id="UP000800036"/>
    </source>
</evidence>
<dbReference type="OrthoDB" id="10250354at2759"/>
<dbReference type="Pfam" id="PF00226">
    <property type="entry name" value="DnaJ"/>
    <property type="match status" value="1"/>
</dbReference>
<name>A0A6A5VMV6_9PLEO</name>
<dbReference type="EMBL" id="ML976662">
    <property type="protein sequence ID" value="KAF1977910.1"/>
    <property type="molecule type" value="Genomic_DNA"/>
</dbReference>
<dbReference type="Proteomes" id="UP000800036">
    <property type="component" value="Unassembled WGS sequence"/>
</dbReference>
<feature type="region of interest" description="Disordered" evidence="1">
    <location>
        <begin position="1"/>
        <end position="34"/>
    </location>
</feature>
<evidence type="ECO:0000256" key="1">
    <source>
        <dbReference type="SAM" id="MobiDB-lite"/>
    </source>
</evidence>
<proteinExistence type="predicted"/>
<dbReference type="PROSITE" id="PS00636">
    <property type="entry name" value="DNAJ_1"/>
    <property type="match status" value="1"/>
</dbReference>
<protein>
    <recommendedName>
        <fullName evidence="2">J domain-containing protein</fullName>
    </recommendedName>
</protein>
<dbReference type="AlphaFoldDB" id="A0A6A5VMV6"/>
<evidence type="ECO:0000259" key="2">
    <source>
        <dbReference type="PROSITE" id="PS50076"/>
    </source>
</evidence>
<dbReference type="PROSITE" id="PS50076">
    <property type="entry name" value="DNAJ_2"/>
    <property type="match status" value="1"/>
</dbReference>
<dbReference type="SUPFAM" id="SSF46565">
    <property type="entry name" value="Chaperone J-domain"/>
    <property type="match status" value="1"/>
</dbReference>
<dbReference type="InterPro" id="IPR018253">
    <property type="entry name" value="DnaJ_domain_CS"/>
</dbReference>
<keyword evidence="4" id="KW-1185">Reference proteome</keyword>
<gene>
    <name evidence="3" type="ORF">BU23DRAFT_657466</name>
</gene>
<dbReference type="InterPro" id="IPR001623">
    <property type="entry name" value="DnaJ_domain"/>
</dbReference>
<dbReference type="Gene3D" id="1.10.287.110">
    <property type="entry name" value="DnaJ domain"/>
    <property type="match status" value="1"/>
</dbReference>
<feature type="region of interest" description="Disordered" evidence="1">
    <location>
        <begin position="180"/>
        <end position="229"/>
    </location>
</feature>
<evidence type="ECO:0000313" key="3">
    <source>
        <dbReference type="EMBL" id="KAF1977910.1"/>
    </source>
</evidence>
<feature type="compositionally biased region" description="Basic and acidic residues" evidence="1">
    <location>
        <begin position="1"/>
        <end position="10"/>
    </location>
</feature>
<sequence length="286" mass="32964">MCKIRFEPLSRKSKHTTTTNSPPTSISRLQKQKPKAAKMSLPKTYCMSAASISLTAGTSFANVPDHYAIMQLDIWATTEEVKVQFRKLRTEYFTSDAAKYRQLQTAYAVLVDREARAEYDAVYRERMGLPPPTITGELVSTVSSSRKISIMQAAVSRIDAQASPSQEDRHRAEMARLEAERAREEEMRAREAEEQRVREEEQRVLEEEHRAREAEEQRAREEEEQRVRDADPNWHLKHFSQKYKPLNGSRLYHSFVPVAKHYERSSRKLKSQRPTYGGGFAVMAAP</sequence>
<organism evidence="3 4">
    <name type="scientific">Bimuria novae-zelandiae CBS 107.79</name>
    <dbReference type="NCBI Taxonomy" id="1447943"/>
    <lineage>
        <taxon>Eukaryota</taxon>
        <taxon>Fungi</taxon>
        <taxon>Dikarya</taxon>
        <taxon>Ascomycota</taxon>
        <taxon>Pezizomycotina</taxon>
        <taxon>Dothideomycetes</taxon>
        <taxon>Pleosporomycetidae</taxon>
        <taxon>Pleosporales</taxon>
        <taxon>Massarineae</taxon>
        <taxon>Didymosphaeriaceae</taxon>
        <taxon>Bimuria</taxon>
    </lineage>
</organism>
<dbReference type="InterPro" id="IPR036869">
    <property type="entry name" value="J_dom_sf"/>
</dbReference>